<dbReference type="EMBL" id="AP022871">
    <property type="protein sequence ID" value="BCB83965.1"/>
    <property type="molecule type" value="Genomic_DNA"/>
</dbReference>
<name>A0A6F8YCX0_9ACTN</name>
<reference evidence="8 9" key="1">
    <citation type="submission" date="2020-03" db="EMBL/GenBank/DDBJ databases">
        <title>Whole genome shotgun sequence of Phytohabitans suffuscus NBRC 105367.</title>
        <authorList>
            <person name="Komaki H."/>
            <person name="Tamura T."/>
        </authorList>
    </citation>
    <scope>NUCLEOTIDE SEQUENCE [LARGE SCALE GENOMIC DNA]</scope>
    <source>
        <strain evidence="8 9">NBRC 105367</strain>
    </source>
</reference>
<keyword evidence="4" id="KW-0443">Lipid metabolism</keyword>
<feature type="domain" description="AMP-dependent synthetase/ligase" evidence="7">
    <location>
        <begin position="24"/>
        <end position="424"/>
    </location>
</feature>
<evidence type="ECO:0000256" key="1">
    <source>
        <dbReference type="ARBA" id="ARBA00006432"/>
    </source>
</evidence>
<keyword evidence="9" id="KW-1185">Reference proteome</keyword>
<accession>A0A6F8YCX0</accession>
<keyword evidence="2" id="KW-0436">Ligase</keyword>
<organism evidence="8 9">
    <name type="scientific">Phytohabitans suffuscus</name>
    <dbReference type="NCBI Taxonomy" id="624315"/>
    <lineage>
        <taxon>Bacteria</taxon>
        <taxon>Bacillati</taxon>
        <taxon>Actinomycetota</taxon>
        <taxon>Actinomycetes</taxon>
        <taxon>Micromonosporales</taxon>
        <taxon>Micromonosporaceae</taxon>
    </lineage>
</organism>
<evidence type="ECO:0000256" key="6">
    <source>
        <dbReference type="ARBA" id="ARBA00032875"/>
    </source>
</evidence>
<dbReference type="AlphaFoldDB" id="A0A6F8YCX0"/>
<evidence type="ECO:0000256" key="5">
    <source>
        <dbReference type="ARBA" id="ARBA00024484"/>
    </source>
</evidence>
<comment type="similarity">
    <text evidence="1">Belongs to the ATP-dependent AMP-binding enzyme family.</text>
</comment>
<evidence type="ECO:0000256" key="3">
    <source>
        <dbReference type="ARBA" id="ARBA00022832"/>
    </source>
</evidence>
<evidence type="ECO:0000256" key="4">
    <source>
        <dbReference type="ARBA" id="ARBA00023098"/>
    </source>
</evidence>
<dbReference type="Pfam" id="PF23562">
    <property type="entry name" value="AMP-binding_C_3"/>
    <property type="match status" value="1"/>
</dbReference>
<comment type="catalytic activity">
    <reaction evidence="5">
        <text>a long-chain fatty acid + ATP + CoA = a long-chain fatty acyl-CoA + AMP + diphosphate</text>
        <dbReference type="Rhea" id="RHEA:15421"/>
        <dbReference type="ChEBI" id="CHEBI:30616"/>
        <dbReference type="ChEBI" id="CHEBI:33019"/>
        <dbReference type="ChEBI" id="CHEBI:57287"/>
        <dbReference type="ChEBI" id="CHEBI:57560"/>
        <dbReference type="ChEBI" id="CHEBI:83139"/>
        <dbReference type="ChEBI" id="CHEBI:456215"/>
        <dbReference type="EC" id="6.2.1.3"/>
    </reaction>
    <physiologicalReaction direction="left-to-right" evidence="5">
        <dbReference type="Rhea" id="RHEA:15422"/>
    </physiologicalReaction>
</comment>
<keyword evidence="3" id="KW-0276">Fatty acid metabolism</keyword>
<evidence type="ECO:0000256" key="2">
    <source>
        <dbReference type="ARBA" id="ARBA00022598"/>
    </source>
</evidence>
<dbReference type="InterPro" id="IPR045851">
    <property type="entry name" value="AMP-bd_C_sf"/>
</dbReference>
<dbReference type="Pfam" id="PF00501">
    <property type="entry name" value="AMP-binding"/>
    <property type="match status" value="1"/>
</dbReference>
<dbReference type="PROSITE" id="PS00455">
    <property type="entry name" value="AMP_BINDING"/>
    <property type="match status" value="1"/>
</dbReference>
<sequence length="598" mass="64355">MREFAVPPVVTIGPAANLTDPVWDNAAAAPDTVQFSRRTSGGWVDVTCAEFRDEVVALARGLVAAGVQPGDRVALMSKTRYEWTLIDYAIWSAGGVTVPIYETSSAEQVAWILSDSGATACFVETNTHQLAVTGVREQVPALEQVWQIETGDLAALEERGASVEAAEIDRRRAAVGAEDVATIIYTSGTTGRPKGCVLTHRNIYSDIKNAIPGLHNLFRQEASTLLFLPLAHSFARLIQVGVVTARARMGHTADVKNLVPDLQAFRPTFVLSVPRVFEKVYNTAKQRAHGDGKGKIFDRAEAVAIAYSEALDKPGGPGLGLKLQHALFDRLVYGKLRAALGGQCKDAISGGAPLGARLAHFFRGIGVTVYEGYGLTETSPAVAVNLQNAIRVGTVGRPLPGVTIRIADDGEILVKGDIVFSQYWNNPSATAEVLDIEGWFRSGDLGELDGDGYLTITGRKKELIVTAGGKNVAPALLEDRIRAHPLVSQTVVVGDRQPFIAALVTIDEEAWPKWLATAGYPETDTVAEHRDDEKLRAEVQRAVDEANKAVSHAEAIKVFRILPHDFTEATGELTPSLKVKRGVVHKTYADEIAAIYGG</sequence>
<dbReference type="SUPFAM" id="SSF56801">
    <property type="entry name" value="Acetyl-CoA synthetase-like"/>
    <property type="match status" value="1"/>
</dbReference>
<protein>
    <recommendedName>
        <fullName evidence="6">Acyl-CoA synthetase</fullName>
    </recommendedName>
</protein>
<dbReference type="CDD" id="cd05907">
    <property type="entry name" value="VL_LC_FACS_like"/>
    <property type="match status" value="1"/>
</dbReference>
<dbReference type="KEGG" id="psuu:Psuf_012780"/>
<dbReference type="Proteomes" id="UP000503011">
    <property type="component" value="Chromosome"/>
</dbReference>
<dbReference type="PANTHER" id="PTHR43272:SF32">
    <property type="entry name" value="AMP-DEPENDENT SYNTHETASE_LIGASE DOMAIN-CONTAINING PROTEIN"/>
    <property type="match status" value="1"/>
</dbReference>
<dbReference type="GO" id="GO:0004467">
    <property type="term" value="F:long-chain fatty acid-CoA ligase activity"/>
    <property type="evidence" value="ECO:0007669"/>
    <property type="project" value="UniProtKB-EC"/>
</dbReference>
<proteinExistence type="inferred from homology"/>
<dbReference type="Gene3D" id="3.40.50.12780">
    <property type="entry name" value="N-terminal domain of ligase-like"/>
    <property type="match status" value="1"/>
</dbReference>
<reference evidence="8 9" key="2">
    <citation type="submission" date="2020-03" db="EMBL/GenBank/DDBJ databases">
        <authorList>
            <person name="Ichikawa N."/>
            <person name="Kimura A."/>
            <person name="Kitahashi Y."/>
            <person name="Uohara A."/>
        </authorList>
    </citation>
    <scope>NUCLEOTIDE SEQUENCE [LARGE SCALE GENOMIC DNA]</scope>
    <source>
        <strain evidence="8 9">NBRC 105367</strain>
    </source>
</reference>
<evidence type="ECO:0000313" key="9">
    <source>
        <dbReference type="Proteomes" id="UP000503011"/>
    </source>
</evidence>
<dbReference type="PANTHER" id="PTHR43272">
    <property type="entry name" value="LONG-CHAIN-FATTY-ACID--COA LIGASE"/>
    <property type="match status" value="1"/>
</dbReference>
<evidence type="ECO:0000259" key="7">
    <source>
        <dbReference type="Pfam" id="PF00501"/>
    </source>
</evidence>
<dbReference type="InterPro" id="IPR042099">
    <property type="entry name" value="ANL_N_sf"/>
</dbReference>
<gene>
    <name evidence="8" type="primary">fadD_1</name>
    <name evidence="8" type="ORF">Psuf_012780</name>
</gene>
<evidence type="ECO:0000313" key="8">
    <source>
        <dbReference type="EMBL" id="BCB83965.1"/>
    </source>
</evidence>
<dbReference type="Gene3D" id="3.30.300.30">
    <property type="match status" value="1"/>
</dbReference>
<dbReference type="RefSeq" id="WP_173154897.1">
    <property type="nucleotide sequence ID" value="NZ_AP022871.1"/>
</dbReference>
<dbReference type="InterPro" id="IPR000873">
    <property type="entry name" value="AMP-dep_synth/lig_dom"/>
</dbReference>
<dbReference type="GO" id="GO:0016020">
    <property type="term" value="C:membrane"/>
    <property type="evidence" value="ECO:0007669"/>
    <property type="project" value="TreeGrafter"/>
</dbReference>
<dbReference type="InterPro" id="IPR020845">
    <property type="entry name" value="AMP-binding_CS"/>
</dbReference>